<protein>
    <submittedName>
        <fullName evidence="2">Uncharacterized protein</fullName>
    </submittedName>
</protein>
<dbReference type="AlphaFoldDB" id="A0A3S2MR04"/>
<accession>A0A3S2MR04</accession>
<evidence type="ECO:0000313" key="2">
    <source>
        <dbReference type="EMBL" id="RVE72203.1"/>
    </source>
</evidence>
<organism evidence="2 3">
    <name type="scientific">Oryzias javanicus</name>
    <name type="common">Javanese ricefish</name>
    <name type="synonym">Aplocheilus javanicus</name>
    <dbReference type="NCBI Taxonomy" id="123683"/>
    <lineage>
        <taxon>Eukaryota</taxon>
        <taxon>Metazoa</taxon>
        <taxon>Chordata</taxon>
        <taxon>Craniata</taxon>
        <taxon>Vertebrata</taxon>
        <taxon>Euteleostomi</taxon>
        <taxon>Actinopterygii</taxon>
        <taxon>Neopterygii</taxon>
        <taxon>Teleostei</taxon>
        <taxon>Neoteleostei</taxon>
        <taxon>Acanthomorphata</taxon>
        <taxon>Ovalentaria</taxon>
        <taxon>Atherinomorphae</taxon>
        <taxon>Beloniformes</taxon>
        <taxon>Adrianichthyidae</taxon>
        <taxon>Oryziinae</taxon>
        <taxon>Oryzias</taxon>
    </lineage>
</organism>
<feature type="region of interest" description="Disordered" evidence="1">
    <location>
        <begin position="70"/>
        <end position="89"/>
    </location>
</feature>
<evidence type="ECO:0000313" key="3">
    <source>
        <dbReference type="Proteomes" id="UP000283210"/>
    </source>
</evidence>
<keyword evidence="3" id="KW-1185">Reference proteome</keyword>
<evidence type="ECO:0000256" key="1">
    <source>
        <dbReference type="SAM" id="MobiDB-lite"/>
    </source>
</evidence>
<dbReference type="Proteomes" id="UP000283210">
    <property type="component" value="Chromosome 6"/>
</dbReference>
<proteinExistence type="predicted"/>
<dbReference type="EMBL" id="CM012442">
    <property type="protein sequence ID" value="RVE72203.1"/>
    <property type="molecule type" value="Genomic_DNA"/>
</dbReference>
<gene>
    <name evidence="2" type="ORF">OJAV_G00059410</name>
</gene>
<reference evidence="2 3" key="1">
    <citation type="submission" date="2018-11" db="EMBL/GenBank/DDBJ databases">
        <authorList>
            <person name="Lopez-Roques C."/>
            <person name="Donnadieu C."/>
            <person name="Bouchez O."/>
            <person name="Klopp C."/>
            <person name="Cabau C."/>
            <person name="Zahm M."/>
        </authorList>
    </citation>
    <scope>NUCLEOTIDE SEQUENCE [LARGE SCALE GENOMIC DNA]</scope>
    <source>
        <strain evidence="2">RS831</strain>
        <tissue evidence="2">Whole body</tissue>
    </source>
</reference>
<feature type="region of interest" description="Disordered" evidence="1">
    <location>
        <begin position="101"/>
        <end position="153"/>
    </location>
</feature>
<sequence length="153" mass="16579">MSAHLLPVGVPAGARLQLPRRSLQRPQDPGGAHLLRSGRRLSHLAGARLLRPRSADVCRHPHPVVIRLRDEASERPGGSAHHGRFLPDLPAAVPVPVGALHVPGGRVHRSDRLHGLAGRRRPAAGQRPVDLDQAVRVPGRRSLHGVRPHHRGQ</sequence>
<name>A0A3S2MR04_ORYJA</name>
<reference evidence="2 3" key="2">
    <citation type="submission" date="2019-01" db="EMBL/GenBank/DDBJ databases">
        <title>A chromosome length genome reference of the Java medaka (oryzias javanicus).</title>
        <authorList>
            <person name="Herpin A."/>
            <person name="Takehana Y."/>
            <person name="Naruse K."/>
            <person name="Ansai S."/>
            <person name="Kawaguchi M."/>
        </authorList>
    </citation>
    <scope>NUCLEOTIDE SEQUENCE [LARGE SCALE GENOMIC DNA]</scope>
    <source>
        <strain evidence="2">RS831</strain>
        <tissue evidence="2">Whole body</tissue>
    </source>
</reference>
<feature type="compositionally biased region" description="Basic residues" evidence="1">
    <location>
        <begin position="138"/>
        <end position="153"/>
    </location>
</feature>